<keyword evidence="1" id="KW-0732">Signal</keyword>
<comment type="caution">
    <text evidence="2">The sequence shown here is derived from an EMBL/GenBank/DDBJ whole genome shotgun (WGS) entry which is preliminary data.</text>
</comment>
<gene>
    <name evidence="2" type="ORF">RRF57_010834</name>
</gene>
<dbReference type="EMBL" id="JAWHQM010000049">
    <property type="protein sequence ID" value="KAK5635122.1"/>
    <property type="molecule type" value="Genomic_DNA"/>
</dbReference>
<organism evidence="2 3">
    <name type="scientific">Xylaria bambusicola</name>
    <dbReference type="NCBI Taxonomy" id="326684"/>
    <lineage>
        <taxon>Eukaryota</taxon>
        <taxon>Fungi</taxon>
        <taxon>Dikarya</taxon>
        <taxon>Ascomycota</taxon>
        <taxon>Pezizomycotina</taxon>
        <taxon>Sordariomycetes</taxon>
        <taxon>Xylariomycetidae</taxon>
        <taxon>Xylariales</taxon>
        <taxon>Xylariaceae</taxon>
        <taxon>Xylaria</taxon>
    </lineage>
</organism>
<accession>A0AAN7Z9R6</accession>
<evidence type="ECO:0008006" key="4">
    <source>
        <dbReference type="Google" id="ProtNLM"/>
    </source>
</evidence>
<evidence type="ECO:0000313" key="2">
    <source>
        <dbReference type="EMBL" id="KAK5635122.1"/>
    </source>
</evidence>
<protein>
    <recommendedName>
        <fullName evidence="4">Hypersensitive response-inducing protein</fullName>
    </recommendedName>
</protein>
<evidence type="ECO:0000256" key="1">
    <source>
        <dbReference type="SAM" id="SignalP"/>
    </source>
</evidence>
<evidence type="ECO:0000313" key="3">
    <source>
        <dbReference type="Proteomes" id="UP001305414"/>
    </source>
</evidence>
<proteinExistence type="predicted"/>
<name>A0AAN7Z9R6_9PEZI</name>
<dbReference type="Proteomes" id="UP001305414">
    <property type="component" value="Unassembled WGS sequence"/>
</dbReference>
<reference evidence="2 3" key="1">
    <citation type="submission" date="2023-10" db="EMBL/GenBank/DDBJ databases">
        <title>Draft genome sequence of Xylaria bambusicola isolate GMP-LS, the root and basal stem rot pathogen of sugarcane in Indonesia.</title>
        <authorList>
            <person name="Selvaraj P."/>
            <person name="Muralishankar V."/>
            <person name="Muruganantham S."/>
            <person name="Sp S."/>
            <person name="Haryani S."/>
            <person name="Lau K.J.X."/>
            <person name="Naqvi N.I."/>
        </authorList>
    </citation>
    <scope>NUCLEOTIDE SEQUENCE [LARGE SCALE GENOMIC DNA]</scope>
    <source>
        <strain evidence="2">GMP-LS</strain>
    </source>
</reference>
<feature type="signal peptide" evidence="1">
    <location>
        <begin position="1"/>
        <end position="25"/>
    </location>
</feature>
<sequence length="158" mass="16637">MNSVANMRVNTILSTLFAVAASGVAVKPRDTALYNVFGFSADCTPHSVTCGYGFRVVPSFETPSDNGYICGDIVLGPDNLPPLPLTACFTNPDFAYSIDIANGGLTLTITSALDANTNLTGTHTATSDQFIFENGGTTISQRYIGPKNFTIVAEEVAV</sequence>
<keyword evidence="3" id="KW-1185">Reference proteome</keyword>
<feature type="chain" id="PRO_5042895676" description="Hypersensitive response-inducing protein" evidence="1">
    <location>
        <begin position="26"/>
        <end position="158"/>
    </location>
</feature>
<dbReference type="AlphaFoldDB" id="A0AAN7Z9R6"/>